<organism evidence="2 3">
    <name type="scientific">Somion occarium</name>
    <dbReference type="NCBI Taxonomy" id="3059160"/>
    <lineage>
        <taxon>Eukaryota</taxon>
        <taxon>Fungi</taxon>
        <taxon>Dikarya</taxon>
        <taxon>Basidiomycota</taxon>
        <taxon>Agaricomycotina</taxon>
        <taxon>Agaricomycetes</taxon>
        <taxon>Polyporales</taxon>
        <taxon>Cerrenaceae</taxon>
        <taxon>Somion</taxon>
    </lineage>
</organism>
<dbReference type="Pfam" id="PF25534">
    <property type="entry name" value="DUF7918"/>
    <property type="match status" value="1"/>
</dbReference>
<dbReference type="EMBL" id="OZ037954">
    <property type="protein sequence ID" value="CAL1699722.1"/>
    <property type="molecule type" value="Genomic_DNA"/>
</dbReference>
<evidence type="ECO:0000313" key="3">
    <source>
        <dbReference type="Proteomes" id="UP001497453"/>
    </source>
</evidence>
<keyword evidence="3" id="KW-1185">Reference proteome</keyword>
<gene>
    <name evidence="2" type="ORF">GFSPODELE1_LOCUS2813</name>
</gene>
<dbReference type="InterPro" id="IPR057678">
    <property type="entry name" value="DUF7918"/>
</dbReference>
<protein>
    <recommendedName>
        <fullName evidence="1">DUF7918 domain-containing protein</fullName>
    </recommendedName>
</protein>
<dbReference type="Proteomes" id="UP001497453">
    <property type="component" value="Chromosome 11"/>
</dbReference>
<evidence type="ECO:0000259" key="1">
    <source>
        <dbReference type="Pfam" id="PF25534"/>
    </source>
</evidence>
<evidence type="ECO:0000313" key="2">
    <source>
        <dbReference type="EMBL" id="CAL1699722.1"/>
    </source>
</evidence>
<name>A0ABP1CVM4_9APHY</name>
<reference evidence="3" key="1">
    <citation type="submission" date="2024-04" db="EMBL/GenBank/DDBJ databases">
        <authorList>
            <person name="Shaw F."/>
            <person name="Minotto A."/>
        </authorList>
    </citation>
    <scope>NUCLEOTIDE SEQUENCE [LARGE SCALE GENOMIC DNA]</scope>
</reference>
<proteinExistence type="predicted"/>
<feature type="domain" description="DUF7918" evidence="1">
    <location>
        <begin position="5"/>
        <end position="57"/>
    </location>
</feature>
<accession>A0ABP1CVM4</accession>
<sequence length="64" mass="7328">MKLKGFEVKIKCEGHFLKEYKVKNGSEDESSVSCWIGSEAGKAFSVRMRNKTEIDMGFQFWCDG</sequence>